<dbReference type="STRING" id="1391653.AKJ08_2592"/>
<evidence type="ECO:0000313" key="2">
    <source>
        <dbReference type="Proteomes" id="UP000055590"/>
    </source>
</evidence>
<dbReference type="SUPFAM" id="SSF117396">
    <property type="entry name" value="TM1631-like"/>
    <property type="match status" value="1"/>
</dbReference>
<dbReference type="PANTHER" id="PTHR30348:SF4">
    <property type="entry name" value="DUF72 DOMAIN-CONTAINING PROTEIN"/>
    <property type="match status" value="1"/>
</dbReference>
<protein>
    <recommendedName>
        <fullName evidence="3">DUF72 domain-containing protein</fullName>
    </recommendedName>
</protein>
<dbReference type="Proteomes" id="UP000055590">
    <property type="component" value="Chromosome"/>
</dbReference>
<evidence type="ECO:0000313" key="1">
    <source>
        <dbReference type="EMBL" id="AKU92205.1"/>
    </source>
</evidence>
<dbReference type="Gene3D" id="3.20.20.410">
    <property type="entry name" value="Protein of unknown function UPF0759"/>
    <property type="match status" value="1"/>
</dbReference>
<dbReference type="AlphaFoldDB" id="A0A0K1PFC2"/>
<dbReference type="PATRIC" id="fig|1391653.3.peg.2695"/>
<dbReference type="PANTHER" id="PTHR30348">
    <property type="entry name" value="UNCHARACTERIZED PROTEIN YECE"/>
    <property type="match status" value="1"/>
</dbReference>
<dbReference type="Pfam" id="PF01904">
    <property type="entry name" value="DUF72"/>
    <property type="match status" value="1"/>
</dbReference>
<dbReference type="KEGG" id="vin:AKJ08_2592"/>
<dbReference type="InterPro" id="IPR002763">
    <property type="entry name" value="DUF72"/>
</dbReference>
<sequence>MRLGTSGWSYPHWRRLLYPEGLAQTRWLPRYAEVFTTVELNATFYRLPTEKAVDRWREQTPRGFLFACKGSRYLTHTRKLRDVGQGLERFFAPLRRLGPKLGPVLWQLPPNWKTANPVRLERFLQALPSDVRHVFEFRAIAWYDEPILELLDRYGAAICEHDLLPELPPHSTGDFRYLRFHGTSARYGGRYGKEAMEEVALELRDTGRDAYVFFNNDRKGAALLDALDLSELLGEPLPHAEEVREEA</sequence>
<organism evidence="1 2">
    <name type="scientific">Vulgatibacter incomptus</name>
    <dbReference type="NCBI Taxonomy" id="1391653"/>
    <lineage>
        <taxon>Bacteria</taxon>
        <taxon>Pseudomonadati</taxon>
        <taxon>Myxococcota</taxon>
        <taxon>Myxococcia</taxon>
        <taxon>Myxococcales</taxon>
        <taxon>Cystobacterineae</taxon>
        <taxon>Vulgatibacteraceae</taxon>
        <taxon>Vulgatibacter</taxon>
    </lineage>
</organism>
<gene>
    <name evidence="1" type="ORF">AKJ08_2592</name>
</gene>
<proteinExistence type="predicted"/>
<evidence type="ECO:0008006" key="3">
    <source>
        <dbReference type="Google" id="ProtNLM"/>
    </source>
</evidence>
<keyword evidence="2" id="KW-1185">Reference proteome</keyword>
<dbReference type="EMBL" id="CP012332">
    <property type="protein sequence ID" value="AKU92205.1"/>
    <property type="molecule type" value="Genomic_DNA"/>
</dbReference>
<accession>A0A0K1PFC2</accession>
<name>A0A0K1PFC2_9BACT</name>
<reference evidence="1 2" key="1">
    <citation type="submission" date="2015-08" db="EMBL/GenBank/DDBJ databases">
        <authorList>
            <person name="Babu N.S."/>
            <person name="Beckwith C.J."/>
            <person name="Beseler K.G."/>
            <person name="Brison A."/>
            <person name="Carone J.V."/>
            <person name="Caskin T.P."/>
            <person name="Diamond M."/>
            <person name="Durham M.E."/>
            <person name="Foxe J.M."/>
            <person name="Go M."/>
            <person name="Henderson B.A."/>
            <person name="Jones I.B."/>
            <person name="McGettigan J.A."/>
            <person name="Micheletti S.J."/>
            <person name="Nasrallah M.E."/>
            <person name="Ortiz D."/>
            <person name="Piller C.R."/>
            <person name="Privatt S.R."/>
            <person name="Schneider S.L."/>
            <person name="Sharp S."/>
            <person name="Smith T.C."/>
            <person name="Stanton J.D."/>
            <person name="Ullery H.E."/>
            <person name="Wilson R.J."/>
            <person name="Serrano M.G."/>
            <person name="Buck G."/>
            <person name="Lee V."/>
            <person name="Wang Y."/>
            <person name="Carvalho R."/>
            <person name="Voegtly L."/>
            <person name="Shi R."/>
            <person name="Duckworth R."/>
            <person name="Johnson A."/>
            <person name="Loviza R."/>
            <person name="Walstead R."/>
            <person name="Shah Z."/>
            <person name="Kiflezghi M."/>
            <person name="Wade K."/>
            <person name="Ball S.L."/>
            <person name="Bradley K.W."/>
            <person name="Asai D.J."/>
            <person name="Bowman C.A."/>
            <person name="Russell D.A."/>
            <person name="Pope W.H."/>
            <person name="Jacobs-Sera D."/>
            <person name="Hendrix R.W."/>
            <person name="Hatfull G.F."/>
        </authorList>
    </citation>
    <scope>NUCLEOTIDE SEQUENCE [LARGE SCALE GENOMIC DNA]</scope>
    <source>
        <strain evidence="1 2">DSM 27710</strain>
    </source>
</reference>
<dbReference type="InterPro" id="IPR036520">
    <property type="entry name" value="UPF0759_sf"/>
</dbReference>